<dbReference type="PANTHER" id="PTHR16301">
    <property type="entry name" value="IMPACT-RELATED"/>
    <property type="match status" value="1"/>
</dbReference>
<dbReference type="InterPro" id="IPR036956">
    <property type="entry name" value="Impact_N_sf"/>
</dbReference>
<comment type="similarity">
    <text evidence="1">Belongs to the IMPACT family.</text>
</comment>
<evidence type="ECO:0000313" key="5">
    <source>
        <dbReference type="Proteomes" id="UP001596267"/>
    </source>
</evidence>
<dbReference type="Pfam" id="PF01205">
    <property type="entry name" value="Impact_N"/>
    <property type="match status" value="1"/>
</dbReference>
<dbReference type="Pfam" id="PF09186">
    <property type="entry name" value="DUF1949"/>
    <property type="match status" value="1"/>
</dbReference>
<dbReference type="Gene3D" id="3.30.230.30">
    <property type="entry name" value="Impact, N-terminal domain"/>
    <property type="match status" value="1"/>
</dbReference>
<dbReference type="InterPro" id="IPR035647">
    <property type="entry name" value="EFG_III/V"/>
</dbReference>
<evidence type="ECO:0000259" key="3">
    <source>
        <dbReference type="Pfam" id="PF09186"/>
    </source>
</evidence>
<dbReference type="Proteomes" id="UP001596267">
    <property type="component" value="Unassembled WGS sequence"/>
</dbReference>
<dbReference type="PROSITE" id="PS00910">
    <property type="entry name" value="UPF0029"/>
    <property type="match status" value="1"/>
</dbReference>
<protein>
    <submittedName>
        <fullName evidence="4">YigZ family protein</fullName>
    </submittedName>
</protein>
<name>A0ABW1WG95_9BACL</name>
<dbReference type="InterPro" id="IPR020568">
    <property type="entry name" value="Ribosomal_Su5_D2-typ_SF"/>
</dbReference>
<keyword evidence="5" id="KW-1185">Reference proteome</keyword>
<evidence type="ECO:0000313" key="4">
    <source>
        <dbReference type="EMBL" id="MFC6387219.1"/>
    </source>
</evidence>
<accession>A0ABW1WG95</accession>
<dbReference type="InterPro" id="IPR015269">
    <property type="entry name" value="UPF0029_Impact_C"/>
</dbReference>
<dbReference type="SUPFAM" id="SSF54211">
    <property type="entry name" value="Ribosomal protein S5 domain 2-like"/>
    <property type="match status" value="1"/>
</dbReference>
<evidence type="ECO:0000256" key="1">
    <source>
        <dbReference type="ARBA" id="ARBA00007665"/>
    </source>
</evidence>
<dbReference type="PANTHER" id="PTHR16301:SF20">
    <property type="entry name" value="IMPACT FAMILY MEMBER YIGZ"/>
    <property type="match status" value="1"/>
</dbReference>
<dbReference type="SUPFAM" id="SSF54980">
    <property type="entry name" value="EF-G C-terminal domain-like"/>
    <property type="match status" value="1"/>
</dbReference>
<dbReference type="EMBL" id="JBHSTQ010000011">
    <property type="protein sequence ID" value="MFC6387219.1"/>
    <property type="molecule type" value="Genomic_DNA"/>
</dbReference>
<sequence length="218" mass="24819">MSLEKYRTIQSSSSVETEIKRSRFIASVYPVETENEAEQLIQTVRKEHWKANHNCFAYIIGKKQEIQKASDDGEPSGTAGVPILDVLKRRHVCNALVIVTRYFGGIKLGAGGLIRAYAHSTSSGLNEADVIEQIPSFQWAVTVDYHLSGTLDNKLRESHYAVKEIRYLDKVTFDLYTDQEEEHLFIDWITDLTNGQAQIEKRCELYLQKKVPNPGEIK</sequence>
<proteinExistence type="inferred from homology"/>
<organism evidence="4 5">
    <name type="scientific">Sporolactobacillus kofuensis</name>
    <dbReference type="NCBI Taxonomy" id="269672"/>
    <lineage>
        <taxon>Bacteria</taxon>
        <taxon>Bacillati</taxon>
        <taxon>Bacillota</taxon>
        <taxon>Bacilli</taxon>
        <taxon>Bacillales</taxon>
        <taxon>Sporolactobacillaceae</taxon>
        <taxon>Sporolactobacillus</taxon>
    </lineage>
</organism>
<feature type="domain" description="Impact N-terminal" evidence="2">
    <location>
        <begin position="20"/>
        <end position="123"/>
    </location>
</feature>
<gene>
    <name evidence="4" type="ORF">ACFP7A_11440</name>
</gene>
<dbReference type="InterPro" id="IPR023582">
    <property type="entry name" value="Impact"/>
</dbReference>
<dbReference type="InterPro" id="IPR020569">
    <property type="entry name" value="UPF0029_Impact_CS"/>
</dbReference>
<dbReference type="RefSeq" id="WP_253076732.1">
    <property type="nucleotide sequence ID" value="NZ_JAMXWN010000011.1"/>
</dbReference>
<dbReference type="InterPro" id="IPR015796">
    <property type="entry name" value="Impact_YigZ-like"/>
</dbReference>
<reference evidence="5" key="1">
    <citation type="journal article" date="2019" name="Int. J. Syst. Evol. Microbiol.">
        <title>The Global Catalogue of Microorganisms (GCM) 10K type strain sequencing project: providing services to taxonomists for standard genome sequencing and annotation.</title>
        <authorList>
            <consortium name="The Broad Institute Genomics Platform"/>
            <consortium name="The Broad Institute Genome Sequencing Center for Infectious Disease"/>
            <person name="Wu L."/>
            <person name="Ma J."/>
        </authorList>
    </citation>
    <scope>NUCLEOTIDE SEQUENCE [LARGE SCALE GENOMIC DNA]</scope>
    <source>
        <strain evidence="5">CCUG 42001</strain>
    </source>
</reference>
<comment type="caution">
    <text evidence="4">The sequence shown here is derived from an EMBL/GenBank/DDBJ whole genome shotgun (WGS) entry which is preliminary data.</text>
</comment>
<dbReference type="InterPro" id="IPR001498">
    <property type="entry name" value="Impact_N"/>
</dbReference>
<dbReference type="NCBIfam" id="TIGR00257">
    <property type="entry name" value="IMPACT_YIGZ"/>
    <property type="match status" value="1"/>
</dbReference>
<feature type="domain" description="UPF0029" evidence="3">
    <location>
        <begin position="141"/>
        <end position="196"/>
    </location>
</feature>
<evidence type="ECO:0000259" key="2">
    <source>
        <dbReference type="Pfam" id="PF01205"/>
    </source>
</evidence>